<dbReference type="InterPro" id="IPR052814">
    <property type="entry name" value="Peroxisomal_DnaJ"/>
</dbReference>
<sequence>MWETLYKAFEDNPEMPGLLTQVQITNGVIQHSLHVDQVNAHFLHTPTYPGIKLGDYGSWHHTDSSFQCEGNIFEDMKSSVMKSQVSMDPVDLALLPVKHEVSTDPMDSALLVKHNIQNCDPVITTYSTLDTLRCPTNPHTPLYTLQQPFVWYWQARPEAENMREFGMIRSGHQLLSITDGNCQGKDAKETAAMFFAEIFGVTHLRSHVGEITFFNQLHQIVGAIEVEASPESKDRFRNPDQSGAGSRQDRLTDIFLSAQSSLEIREEPQKVTNSRIERLAKLLLKGMPIVEPHGAHKVAPWFSETRKIARAAVAVSNSVGAGEPYMAPSDTITMVAGPGKCQKGRVTESILTVQDTDEQRALEEDIAGKILLVCYCGLQAEVEAVLAKVTDRILKDETANREVLRARAHLLEETGQIFEDALAEPPDEYQYHLLRVLADARAGTSKHALLLAAGAEKGAEKRRITDSAATVEI</sequence>
<protein>
    <recommendedName>
        <fullName evidence="1">DNAJ-containing protein X-domain domain-containing protein</fullName>
    </recommendedName>
</protein>
<reference evidence="2 3" key="1">
    <citation type="submission" date="2014-04" db="EMBL/GenBank/DDBJ databases">
        <authorList>
            <consortium name="DOE Joint Genome Institute"/>
            <person name="Kuo A."/>
            <person name="Kohler A."/>
            <person name="Nagy L.G."/>
            <person name="Floudas D."/>
            <person name="Copeland A."/>
            <person name="Barry K.W."/>
            <person name="Cichocki N."/>
            <person name="Veneault-Fourrey C."/>
            <person name="LaButti K."/>
            <person name="Lindquist E.A."/>
            <person name="Lipzen A."/>
            <person name="Lundell T."/>
            <person name="Morin E."/>
            <person name="Murat C."/>
            <person name="Sun H."/>
            <person name="Tunlid A."/>
            <person name="Henrissat B."/>
            <person name="Grigoriev I.V."/>
            <person name="Hibbett D.S."/>
            <person name="Martin F."/>
            <person name="Nordberg H.P."/>
            <person name="Cantor M.N."/>
            <person name="Hua S.X."/>
        </authorList>
    </citation>
    <scope>NUCLEOTIDE SEQUENCE [LARGE SCALE GENOMIC DNA]</scope>
    <source>
        <strain evidence="2 3">Foug A</strain>
    </source>
</reference>
<dbReference type="PANTHER" id="PTHR45006:SF1">
    <property type="entry name" value="DNAJ-LIKE PROTEIN 1"/>
    <property type="match status" value="1"/>
</dbReference>
<evidence type="ECO:0000313" key="3">
    <source>
        <dbReference type="Proteomes" id="UP000053989"/>
    </source>
</evidence>
<dbReference type="GO" id="GO:0005829">
    <property type="term" value="C:cytosol"/>
    <property type="evidence" value="ECO:0007669"/>
    <property type="project" value="TreeGrafter"/>
</dbReference>
<name>A0A0C3CXN9_9AGAM</name>
<dbReference type="PANTHER" id="PTHR45006">
    <property type="entry name" value="DNAJ-LIKE PROTEIN 1"/>
    <property type="match status" value="1"/>
</dbReference>
<dbReference type="InterPro" id="IPR026894">
    <property type="entry name" value="DnaJ_X"/>
</dbReference>
<evidence type="ECO:0000259" key="1">
    <source>
        <dbReference type="Pfam" id="PF14308"/>
    </source>
</evidence>
<dbReference type="AlphaFoldDB" id="A0A0C3CXN9"/>
<dbReference type="EMBL" id="KN822183">
    <property type="protein sequence ID" value="KIM53335.1"/>
    <property type="molecule type" value="Genomic_DNA"/>
</dbReference>
<accession>A0A0C3CXN9</accession>
<dbReference type="Pfam" id="PF14308">
    <property type="entry name" value="DnaJ-X"/>
    <property type="match status" value="1"/>
</dbReference>
<proteinExistence type="predicted"/>
<dbReference type="STRING" id="1036808.A0A0C3CXN9"/>
<dbReference type="GO" id="GO:0016558">
    <property type="term" value="P:protein import into peroxisome matrix"/>
    <property type="evidence" value="ECO:0007669"/>
    <property type="project" value="TreeGrafter"/>
</dbReference>
<organism evidence="2 3">
    <name type="scientific">Scleroderma citrinum Foug A</name>
    <dbReference type="NCBI Taxonomy" id="1036808"/>
    <lineage>
        <taxon>Eukaryota</taxon>
        <taxon>Fungi</taxon>
        <taxon>Dikarya</taxon>
        <taxon>Basidiomycota</taxon>
        <taxon>Agaricomycotina</taxon>
        <taxon>Agaricomycetes</taxon>
        <taxon>Agaricomycetidae</taxon>
        <taxon>Boletales</taxon>
        <taxon>Sclerodermatineae</taxon>
        <taxon>Sclerodermataceae</taxon>
        <taxon>Scleroderma</taxon>
    </lineage>
</organism>
<feature type="domain" description="DNAJ-containing protein X-domain" evidence="1">
    <location>
        <begin position="351"/>
        <end position="428"/>
    </location>
</feature>
<dbReference type="InParanoid" id="A0A0C3CXN9"/>
<evidence type="ECO:0000313" key="2">
    <source>
        <dbReference type="EMBL" id="KIM53335.1"/>
    </source>
</evidence>
<keyword evidence="3" id="KW-1185">Reference proteome</keyword>
<dbReference type="HOGENOM" id="CLU_577659_0_0_1"/>
<reference evidence="3" key="2">
    <citation type="submission" date="2015-01" db="EMBL/GenBank/DDBJ databases">
        <title>Evolutionary Origins and Diversification of the Mycorrhizal Mutualists.</title>
        <authorList>
            <consortium name="DOE Joint Genome Institute"/>
            <consortium name="Mycorrhizal Genomics Consortium"/>
            <person name="Kohler A."/>
            <person name="Kuo A."/>
            <person name="Nagy L.G."/>
            <person name="Floudas D."/>
            <person name="Copeland A."/>
            <person name="Barry K.W."/>
            <person name="Cichocki N."/>
            <person name="Veneault-Fourrey C."/>
            <person name="LaButti K."/>
            <person name="Lindquist E.A."/>
            <person name="Lipzen A."/>
            <person name="Lundell T."/>
            <person name="Morin E."/>
            <person name="Murat C."/>
            <person name="Riley R."/>
            <person name="Ohm R."/>
            <person name="Sun H."/>
            <person name="Tunlid A."/>
            <person name="Henrissat B."/>
            <person name="Grigoriev I.V."/>
            <person name="Hibbett D.S."/>
            <person name="Martin F."/>
        </authorList>
    </citation>
    <scope>NUCLEOTIDE SEQUENCE [LARGE SCALE GENOMIC DNA]</scope>
    <source>
        <strain evidence="3">Foug A</strain>
    </source>
</reference>
<gene>
    <name evidence="2" type="ORF">SCLCIDRAFT_11599</name>
</gene>
<dbReference type="Proteomes" id="UP000053989">
    <property type="component" value="Unassembled WGS sequence"/>
</dbReference>